<dbReference type="Proteomes" id="UP000585474">
    <property type="component" value="Unassembled WGS sequence"/>
</dbReference>
<feature type="compositionally biased region" description="Polar residues" evidence="4">
    <location>
        <begin position="18"/>
        <end position="37"/>
    </location>
</feature>
<dbReference type="Pfam" id="PF00400">
    <property type="entry name" value="WD40"/>
    <property type="match status" value="6"/>
</dbReference>
<dbReference type="InterPro" id="IPR015943">
    <property type="entry name" value="WD40/YVTN_repeat-like_dom_sf"/>
</dbReference>
<dbReference type="PANTHER" id="PTHR22844">
    <property type="entry name" value="F-BOX AND WD40 DOMAIN PROTEIN"/>
    <property type="match status" value="1"/>
</dbReference>
<feature type="repeat" description="WD" evidence="3">
    <location>
        <begin position="312"/>
        <end position="341"/>
    </location>
</feature>
<dbReference type="SMART" id="SM00320">
    <property type="entry name" value="WD40"/>
    <property type="match status" value="7"/>
</dbReference>
<keyword evidence="1 3" id="KW-0853">WD repeat</keyword>
<dbReference type="Gene3D" id="2.130.10.10">
    <property type="entry name" value="YVTN repeat-like/Quinoprotein amine dehydrogenase"/>
    <property type="match status" value="2"/>
</dbReference>
<evidence type="ECO:0000256" key="3">
    <source>
        <dbReference type="PROSITE-ProRule" id="PRU00221"/>
    </source>
</evidence>
<dbReference type="InterPro" id="IPR045182">
    <property type="entry name" value="JINGUBANG-like"/>
</dbReference>
<reference evidence="6" key="1">
    <citation type="submission" date="2019-07" db="EMBL/GenBank/DDBJ databases">
        <title>De Novo Assembly of kiwifruit Actinidia rufa.</title>
        <authorList>
            <person name="Sugita-Konishi S."/>
            <person name="Sato K."/>
            <person name="Mori E."/>
            <person name="Abe Y."/>
            <person name="Kisaki G."/>
            <person name="Hamano K."/>
            <person name="Suezawa K."/>
            <person name="Otani M."/>
            <person name="Fukuda T."/>
            <person name="Manabe T."/>
            <person name="Gomi K."/>
            <person name="Tabuchi M."/>
            <person name="Akimitsu K."/>
            <person name="Kataoka I."/>
        </authorList>
    </citation>
    <scope>NUCLEOTIDE SEQUENCE [LARGE SCALE GENOMIC DNA]</scope>
    <source>
        <strain evidence="6">cv. Fuchu</strain>
    </source>
</reference>
<dbReference type="SUPFAM" id="SSF50978">
    <property type="entry name" value="WD40 repeat-like"/>
    <property type="match status" value="1"/>
</dbReference>
<comment type="caution">
    <text evidence="5">The sequence shown here is derived from an EMBL/GenBank/DDBJ whole genome shotgun (WGS) entry which is preliminary data.</text>
</comment>
<organism evidence="5 6">
    <name type="scientific">Actinidia rufa</name>
    <dbReference type="NCBI Taxonomy" id="165716"/>
    <lineage>
        <taxon>Eukaryota</taxon>
        <taxon>Viridiplantae</taxon>
        <taxon>Streptophyta</taxon>
        <taxon>Embryophyta</taxon>
        <taxon>Tracheophyta</taxon>
        <taxon>Spermatophyta</taxon>
        <taxon>Magnoliopsida</taxon>
        <taxon>eudicotyledons</taxon>
        <taxon>Gunneridae</taxon>
        <taxon>Pentapetalae</taxon>
        <taxon>asterids</taxon>
        <taxon>Ericales</taxon>
        <taxon>Actinidiaceae</taxon>
        <taxon>Actinidia</taxon>
    </lineage>
</organism>
<feature type="compositionally biased region" description="Polar residues" evidence="4">
    <location>
        <begin position="1"/>
        <end position="11"/>
    </location>
</feature>
<dbReference type="EMBL" id="BJWL01000469">
    <property type="protein sequence ID" value="GFS46529.1"/>
    <property type="molecule type" value="Genomic_DNA"/>
</dbReference>
<feature type="repeat" description="WD" evidence="3">
    <location>
        <begin position="180"/>
        <end position="221"/>
    </location>
</feature>
<evidence type="ECO:0000256" key="4">
    <source>
        <dbReference type="SAM" id="MobiDB-lite"/>
    </source>
</evidence>
<feature type="region of interest" description="Disordered" evidence="4">
    <location>
        <begin position="406"/>
        <end position="428"/>
    </location>
</feature>
<name>A0A7J0E264_9ERIC</name>
<feature type="repeat" description="WD" evidence="3">
    <location>
        <begin position="222"/>
        <end position="252"/>
    </location>
</feature>
<dbReference type="OrthoDB" id="674604at2759"/>
<accession>A0A7J0E264</accession>
<dbReference type="AlphaFoldDB" id="A0A7J0E264"/>
<dbReference type="PROSITE" id="PS50294">
    <property type="entry name" value="WD_REPEATS_REGION"/>
    <property type="match status" value="1"/>
</dbReference>
<dbReference type="InterPro" id="IPR020472">
    <property type="entry name" value="WD40_PAC1"/>
</dbReference>
<gene>
    <name evidence="5" type="ORF">Acr_00g0102840</name>
</gene>
<protein>
    <submittedName>
        <fullName evidence="5">Transducin/WD40 repeat-like superfamily protein</fullName>
    </submittedName>
</protein>
<evidence type="ECO:0000313" key="5">
    <source>
        <dbReference type="EMBL" id="GFS46529.1"/>
    </source>
</evidence>
<feature type="region of interest" description="Disordered" evidence="4">
    <location>
        <begin position="1"/>
        <end position="37"/>
    </location>
</feature>
<proteinExistence type="predicted"/>
<keyword evidence="2" id="KW-0677">Repeat</keyword>
<evidence type="ECO:0000313" key="6">
    <source>
        <dbReference type="Proteomes" id="UP000585474"/>
    </source>
</evidence>
<dbReference type="InterPro" id="IPR001680">
    <property type="entry name" value="WD40_rpt"/>
</dbReference>
<dbReference type="PROSITE" id="PS50082">
    <property type="entry name" value="WD_REPEATS_2"/>
    <property type="match status" value="4"/>
</dbReference>
<keyword evidence="6" id="KW-1185">Reference proteome</keyword>
<evidence type="ECO:0000256" key="2">
    <source>
        <dbReference type="ARBA" id="ARBA00022737"/>
    </source>
</evidence>
<dbReference type="CDD" id="cd00200">
    <property type="entry name" value="WD40"/>
    <property type="match status" value="1"/>
</dbReference>
<sequence length="428" mass="47373">MHSDPNFPSSANDEEYPTRNSSSLISDPTRSSDQCSPITMSPWHQSLPFNKFPYSNSEETFSQHRLIGSLLRREGHIYSLAATRDLLYTGSDSKNIRVWKNMKEFSAFKSNSGLVKAIIISGEKIFTGHQDGKIRVWKTHPKNPGIHKRVGVLPTFMDIFKSSIRPGNYVEVKRNRTSLWFKHCDAISTLSIDEERGLLYSGSWDRTFKVWRIENSKCLESVRAHDDAVNSVVAAAGGTVFTGSADGIVKVWRREIQDNMTQHTLVHTLLKQESAVTALAINGSGSVLYSGSSDGLVNFWAREEEFSHGGVLKGHRLAILCVAAAGSLVFSGSADNTICMWRREGMVHTRVSVLTGHVGPVKCLAVEEDQESTAGDTRWVVYSGSLDKSVKVWSVCDQASDSHRMALTQQEHSSSDGDASWGSKYPLA</sequence>
<dbReference type="InterPro" id="IPR036322">
    <property type="entry name" value="WD40_repeat_dom_sf"/>
</dbReference>
<evidence type="ECO:0000256" key="1">
    <source>
        <dbReference type="ARBA" id="ARBA00022574"/>
    </source>
</evidence>
<dbReference type="FunFam" id="2.130.10.10:FF:000775">
    <property type="entry name" value="BnaA09g28200D protein"/>
    <property type="match status" value="1"/>
</dbReference>
<dbReference type="PANTHER" id="PTHR22844:SF336">
    <property type="entry name" value="PROTEIN JINGUBANG"/>
    <property type="match status" value="1"/>
</dbReference>
<feature type="repeat" description="WD" evidence="3">
    <location>
        <begin position="269"/>
        <end position="300"/>
    </location>
</feature>
<dbReference type="PRINTS" id="PR00320">
    <property type="entry name" value="GPROTEINBRPT"/>
</dbReference>